<dbReference type="GO" id="GO:0051301">
    <property type="term" value="P:cell division"/>
    <property type="evidence" value="ECO:0007669"/>
    <property type="project" value="TreeGrafter"/>
</dbReference>
<feature type="compositionally biased region" description="Acidic residues" evidence="2">
    <location>
        <begin position="472"/>
        <end position="481"/>
    </location>
</feature>
<dbReference type="GO" id="GO:0016567">
    <property type="term" value="P:protein ubiquitination"/>
    <property type="evidence" value="ECO:0007669"/>
    <property type="project" value="TreeGrafter"/>
</dbReference>
<evidence type="ECO:0000256" key="1">
    <source>
        <dbReference type="ARBA" id="ARBA00022803"/>
    </source>
</evidence>
<organism evidence="3 4">
    <name type="scientific">Coemansia spiralis</name>
    <dbReference type="NCBI Taxonomy" id="417178"/>
    <lineage>
        <taxon>Eukaryota</taxon>
        <taxon>Fungi</taxon>
        <taxon>Fungi incertae sedis</taxon>
        <taxon>Zoopagomycota</taxon>
        <taxon>Kickxellomycotina</taxon>
        <taxon>Kickxellomycetes</taxon>
        <taxon>Kickxellales</taxon>
        <taxon>Kickxellaceae</taxon>
        <taxon>Coemansia</taxon>
    </lineage>
</organism>
<proteinExistence type="predicted"/>
<reference evidence="3" key="1">
    <citation type="submission" date="2022-07" db="EMBL/GenBank/DDBJ databases">
        <title>Phylogenomic reconstructions and comparative analyses of Kickxellomycotina fungi.</title>
        <authorList>
            <person name="Reynolds N.K."/>
            <person name="Stajich J.E."/>
            <person name="Barry K."/>
            <person name="Grigoriev I.V."/>
            <person name="Crous P."/>
            <person name="Smith M.E."/>
        </authorList>
    </citation>
    <scope>NUCLEOTIDE SEQUENCE</scope>
    <source>
        <strain evidence="3">CBS 109367</strain>
    </source>
</reference>
<dbReference type="GO" id="GO:0045842">
    <property type="term" value="P:positive regulation of mitotic metaphase/anaphase transition"/>
    <property type="evidence" value="ECO:0007669"/>
    <property type="project" value="TreeGrafter"/>
</dbReference>
<dbReference type="EMBL" id="JANBTX010000003">
    <property type="protein sequence ID" value="KAJ2691146.1"/>
    <property type="molecule type" value="Genomic_DNA"/>
</dbReference>
<evidence type="ECO:0000313" key="4">
    <source>
        <dbReference type="Proteomes" id="UP001151516"/>
    </source>
</evidence>
<keyword evidence="1" id="KW-0802">TPR repeat</keyword>
<feature type="region of interest" description="Disordered" evidence="2">
    <location>
        <begin position="467"/>
        <end position="491"/>
    </location>
</feature>
<dbReference type="Gene3D" id="1.25.40.10">
    <property type="entry name" value="Tetratricopeptide repeat domain"/>
    <property type="match status" value="1"/>
</dbReference>
<dbReference type="OrthoDB" id="308440at2759"/>
<dbReference type="PANTHER" id="PTHR12558:SF36">
    <property type="entry name" value="ANAPHASE-PROMOTING COMPLEX SUBUNIT 7"/>
    <property type="match status" value="1"/>
</dbReference>
<name>A0A9W8GP01_9FUNG</name>
<keyword evidence="4" id="KW-1185">Reference proteome</keyword>
<dbReference type="Proteomes" id="UP001151516">
    <property type="component" value="Unassembled WGS sequence"/>
</dbReference>
<comment type="caution">
    <text evidence="3">The sequence shown here is derived from an EMBL/GenBank/DDBJ whole genome shotgun (WGS) entry which is preliminary data.</text>
</comment>
<protein>
    <submittedName>
        <fullName evidence="3">Anaphase promoting complex subunit 7</fullName>
    </submittedName>
</protein>
<accession>A0A9W8GP01</accession>
<dbReference type="SUPFAM" id="SSF48452">
    <property type="entry name" value="TPR-like"/>
    <property type="match status" value="2"/>
</dbReference>
<dbReference type="AlphaFoldDB" id="A0A9W8GP01"/>
<dbReference type="GO" id="GO:0005680">
    <property type="term" value="C:anaphase-promoting complex"/>
    <property type="evidence" value="ECO:0007669"/>
    <property type="project" value="UniProtKB-ARBA"/>
</dbReference>
<dbReference type="PANTHER" id="PTHR12558">
    <property type="entry name" value="CELL DIVISION CYCLE 16,23,27"/>
    <property type="match status" value="1"/>
</dbReference>
<dbReference type="InterPro" id="IPR011990">
    <property type="entry name" value="TPR-like_helical_dom_sf"/>
</dbReference>
<evidence type="ECO:0000313" key="3">
    <source>
        <dbReference type="EMBL" id="KAJ2691146.1"/>
    </source>
</evidence>
<gene>
    <name evidence="3" type="primary">ANAPC7</name>
    <name evidence="3" type="ORF">IWW39_000206</name>
</gene>
<sequence length="491" mass="51229">MSLLAVVDEITELIACDLGEAALSLAELECRPRLADPAYPAGERLCLARALASSLRAVNQHRAALRATADFVSAARGQLAPADVEAAARDMADMRWALGEADLCLAQLRQIPRAHRTRRDWARMARCADALGCADAADLRAHAPPPASETAAAAARVAALMQRLDYGAAAAELSRLARRGPGSPRLVALLAACRFHLGDDRAARGLFARAAAGGALFDEAGAHAALLMRAGDRLAVYALGRRLLRADAGRAEGWVAMARFLAMAGRAQDALAVAWKAQALAPRLADAFLAEGAAQMAAGNAADAAAALLRAHALAPSAFSYAEAVAALVRAERLKDAFVYARELAELMPGHPAALALVGSVLAHSPESAAKAEALLAAALAADRRCAAAVDALAALFVAGGRVSDARALLEAHLPELPTDAMYARYADVLTLANDLPAAAANYAAALDLNQDNQRARAGYERVARLMQPGAENDDDEDEQLPIESDFSDAL</sequence>
<evidence type="ECO:0000256" key="2">
    <source>
        <dbReference type="SAM" id="MobiDB-lite"/>
    </source>
</evidence>